<evidence type="ECO:0000259" key="1">
    <source>
        <dbReference type="Pfam" id="PF07727"/>
    </source>
</evidence>
<dbReference type="InterPro" id="IPR013103">
    <property type="entry name" value="RVT_2"/>
</dbReference>
<dbReference type="STRING" id="4097.A0A1S3Z2K3"/>
<name>A0A1S3Z2K3_TOBAC</name>
<proteinExistence type="predicted"/>
<reference evidence="2" key="1">
    <citation type="submission" date="2025-08" db="UniProtKB">
        <authorList>
            <consortium name="RefSeq"/>
        </authorList>
    </citation>
    <scope>IDENTIFICATION</scope>
</reference>
<dbReference type="PANTHER" id="PTHR11439">
    <property type="entry name" value="GAG-POL-RELATED RETROTRANSPOSON"/>
    <property type="match status" value="1"/>
</dbReference>
<dbReference type="KEGG" id="nta:107782315"/>
<gene>
    <name evidence="2" type="primary">LOC107782315</name>
</gene>
<dbReference type="PANTHER" id="PTHR11439:SF478">
    <property type="entry name" value="REVERSE TRANSCRIPTASE TY1_COPIA-TYPE DOMAIN-CONTAINING PROTEIN"/>
    <property type="match status" value="1"/>
</dbReference>
<dbReference type="PaxDb" id="4097-A0A1S3Z2K3"/>
<dbReference type="OMA" id="TKQSHME"/>
<accession>A0A1S3Z2K3</accession>
<dbReference type="Pfam" id="PF07727">
    <property type="entry name" value="RVT_2"/>
    <property type="match status" value="1"/>
</dbReference>
<protein>
    <submittedName>
        <fullName evidence="2">Uncharacterized mitochondrial protein AtMg00810-like</fullName>
    </submittedName>
</protein>
<sequence length="198" mass="22443">MGLNKASRQWNIKLTTALLDFGFTQSHLDYSLLTKKVEDKLVIVLIYVDDLLITGNGPSLIQDTKDVLQSNFKIKDLRDLRYFLGLEFARTKDGILMHQRKYALELISDLGIADSKPLGAPLELNLNLTSKEFDQYVGQSQDTLLPDPGGYQRLIGRLLYPTINRPDISYVVQCLSQFMHAPKASHMEAATRVVRFVK</sequence>
<evidence type="ECO:0000313" key="2">
    <source>
        <dbReference type="RefSeq" id="XP_016458676.1"/>
    </source>
</evidence>
<dbReference type="InterPro" id="IPR043502">
    <property type="entry name" value="DNA/RNA_pol_sf"/>
</dbReference>
<dbReference type="AlphaFoldDB" id="A0A1S3Z2K3"/>
<feature type="domain" description="Reverse transcriptase Ty1/copia-type" evidence="1">
    <location>
        <begin position="2"/>
        <end position="122"/>
    </location>
</feature>
<dbReference type="OrthoDB" id="1296566at2759"/>
<organism evidence="2">
    <name type="scientific">Nicotiana tabacum</name>
    <name type="common">Common tobacco</name>
    <dbReference type="NCBI Taxonomy" id="4097"/>
    <lineage>
        <taxon>Eukaryota</taxon>
        <taxon>Viridiplantae</taxon>
        <taxon>Streptophyta</taxon>
        <taxon>Embryophyta</taxon>
        <taxon>Tracheophyta</taxon>
        <taxon>Spermatophyta</taxon>
        <taxon>Magnoliopsida</taxon>
        <taxon>eudicotyledons</taxon>
        <taxon>Gunneridae</taxon>
        <taxon>Pentapetalae</taxon>
        <taxon>asterids</taxon>
        <taxon>lamiids</taxon>
        <taxon>Solanales</taxon>
        <taxon>Solanaceae</taxon>
        <taxon>Nicotianoideae</taxon>
        <taxon>Nicotianeae</taxon>
        <taxon>Nicotiana</taxon>
    </lineage>
</organism>
<dbReference type="SUPFAM" id="SSF56672">
    <property type="entry name" value="DNA/RNA polymerases"/>
    <property type="match status" value="1"/>
</dbReference>
<dbReference type="RefSeq" id="XP_016458676.1">
    <property type="nucleotide sequence ID" value="XM_016603190.1"/>
</dbReference>